<keyword evidence="2" id="KW-1185">Reference proteome</keyword>
<proteinExistence type="predicted"/>
<evidence type="ECO:0000313" key="2">
    <source>
        <dbReference type="Proteomes" id="UP000273083"/>
    </source>
</evidence>
<accession>A0A3N1XS32</accession>
<evidence type="ECO:0000313" key="1">
    <source>
        <dbReference type="EMBL" id="ROR29459.1"/>
    </source>
</evidence>
<organism evidence="1 2">
    <name type="scientific">Mobilisporobacter senegalensis</name>
    <dbReference type="NCBI Taxonomy" id="1329262"/>
    <lineage>
        <taxon>Bacteria</taxon>
        <taxon>Bacillati</taxon>
        <taxon>Bacillota</taxon>
        <taxon>Clostridia</taxon>
        <taxon>Lachnospirales</taxon>
        <taxon>Lachnospiraceae</taxon>
        <taxon>Mobilisporobacter</taxon>
    </lineage>
</organism>
<dbReference type="RefSeq" id="WP_123608894.1">
    <property type="nucleotide sequence ID" value="NZ_RJVG01000003.1"/>
</dbReference>
<comment type="caution">
    <text evidence="1">The sequence shown here is derived from an EMBL/GenBank/DDBJ whole genome shotgun (WGS) entry which is preliminary data.</text>
</comment>
<dbReference type="OrthoDB" id="1727081at2"/>
<protein>
    <submittedName>
        <fullName evidence="1">Uncharacterized protein</fullName>
    </submittedName>
</protein>
<reference evidence="1 2" key="1">
    <citation type="submission" date="2018-11" db="EMBL/GenBank/DDBJ databases">
        <title>Genomic Encyclopedia of Type Strains, Phase IV (KMG-IV): sequencing the most valuable type-strain genomes for metagenomic binning, comparative biology and taxonomic classification.</title>
        <authorList>
            <person name="Goeker M."/>
        </authorList>
    </citation>
    <scope>NUCLEOTIDE SEQUENCE [LARGE SCALE GENOMIC DNA]</scope>
    <source>
        <strain evidence="1 2">DSM 26537</strain>
    </source>
</reference>
<dbReference type="AlphaFoldDB" id="A0A3N1XS32"/>
<sequence length="470" mass="55017">MNIKMDSILKEINNGKNLEMNLPRFSQRLMNDYYEYALVRLVMNYFTFYEVVRDKENPQIKNVKSIMKSIHSIMKDAYLSQFNGELIEDSVRKLDGSRLEIMKKMEILTAYTDTLQIYEYVLNRLELKYETTIPDIDNETAVKEIFNFIFAVKDNIIINDRMKEVIGQLPIRMAKTKYFTILSDSLSIYKGSDKSSVENYLYILKASSMLYSPEGIEEEFSDLISLKEELETADYRNLEHKTYKSLCKKLNKGAEFIRYMTDIYIQLEEIINNLYVVLLASPYVDQTDEKTEEACKNILSELNHNFMDNNFDEDIKPLVEMLEMIEGKQEEIGFHVVKYEGFLHDIKERHTPFIHSIMLGKIYSSLYTCQKLLSTSLFIDINKNDTEELADDKYITTVTEDFILELKESFKQKNQLVTRAIMANTLNKMPVFFHSSNEVLEYIMNSISSCNNEAEKAASINIIRQLMESI</sequence>
<dbReference type="Proteomes" id="UP000273083">
    <property type="component" value="Unassembled WGS sequence"/>
</dbReference>
<name>A0A3N1XS32_9FIRM</name>
<gene>
    <name evidence="1" type="ORF">EDD66_103397</name>
</gene>
<dbReference type="EMBL" id="RJVG01000003">
    <property type="protein sequence ID" value="ROR29459.1"/>
    <property type="molecule type" value="Genomic_DNA"/>
</dbReference>